<keyword evidence="1" id="KW-1133">Transmembrane helix</keyword>
<reference evidence="2 3" key="1">
    <citation type="submission" date="2007-08" db="EMBL/GenBank/DDBJ databases">
        <title>Complete sequence of Thermotoga lettingae TMO.</title>
        <authorList>
            <consortium name="US DOE Joint Genome Institute"/>
            <person name="Copeland A."/>
            <person name="Lucas S."/>
            <person name="Lapidus A."/>
            <person name="Barry K."/>
            <person name="Glavina del Rio T."/>
            <person name="Dalin E."/>
            <person name="Tice H."/>
            <person name="Pitluck S."/>
            <person name="Foster B."/>
            <person name="Bruce D."/>
            <person name="Schmutz J."/>
            <person name="Larimer F."/>
            <person name="Land M."/>
            <person name="Hauser L."/>
            <person name="Kyrpides N."/>
            <person name="Mikhailova N."/>
            <person name="Nelson K."/>
            <person name="Gogarten J.P."/>
            <person name="Noll K."/>
            <person name="Richardson P."/>
        </authorList>
    </citation>
    <scope>NUCLEOTIDE SEQUENCE [LARGE SCALE GENOMIC DNA]</scope>
    <source>
        <strain evidence="3">ATCC BAA-301 / DSM 14385 / NBRC 107922 / TMO</strain>
    </source>
</reference>
<name>A8F632_PSELT</name>
<protein>
    <submittedName>
        <fullName evidence="2">Uncharacterized protein</fullName>
    </submittedName>
</protein>
<keyword evidence="1" id="KW-0472">Membrane</keyword>
<keyword evidence="1" id="KW-0812">Transmembrane</keyword>
<evidence type="ECO:0000313" key="2">
    <source>
        <dbReference type="EMBL" id="ABV33616.1"/>
    </source>
</evidence>
<dbReference type="Proteomes" id="UP000002016">
    <property type="component" value="Chromosome"/>
</dbReference>
<dbReference type="OrthoDB" id="49303at2"/>
<dbReference type="STRING" id="416591.Tlet_1051"/>
<dbReference type="AlphaFoldDB" id="A8F632"/>
<reference evidence="2 3" key="2">
    <citation type="journal article" date="2009" name="Proc. Natl. Acad. Sci. U.S.A.">
        <title>On the chimeric nature, thermophilic origin, and phylogenetic placement of the Thermotogales.</title>
        <authorList>
            <person name="Zhaxybayeva O."/>
            <person name="Swithers K.S."/>
            <person name="Lapierre P."/>
            <person name="Fournier G.P."/>
            <person name="Bickhart D.M."/>
            <person name="DeBoy R.T."/>
            <person name="Nelson K.E."/>
            <person name="Nesbo C.L."/>
            <person name="Doolittle W.F."/>
            <person name="Gogarten J.P."/>
            <person name="Noll K.M."/>
        </authorList>
    </citation>
    <scope>NUCLEOTIDE SEQUENCE [LARGE SCALE GENOMIC DNA]</scope>
    <source>
        <strain evidence="3">ATCC BAA-301 / DSM 14385 / NBRC 107922 / TMO</strain>
    </source>
</reference>
<dbReference type="EMBL" id="CP000812">
    <property type="protein sequence ID" value="ABV33616.1"/>
    <property type="molecule type" value="Genomic_DNA"/>
</dbReference>
<dbReference type="HOGENOM" id="CLU_686826_0_0_0"/>
<feature type="transmembrane region" description="Helical" evidence="1">
    <location>
        <begin position="33"/>
        <end position="55"/>
    </location>
</feature>
<proteinExistence type="predicted"/>
<evidence type="ECO:0000313" key="3">
    <source>
        <dbReference type="Proteomes" id="UP000002016"/>
    </source>
</evidence>
<gene>
    <name evidence="2" type="ordered locus">Tlet_1051</name>
</gene>
<dbReference type="eggNOG" id="ENOG503311K">
    <property type="taxonomic scope" value="Bacteria"/>
</dbReference>
<dbReference type="RefSeq" id="WP_012003097.1">
    <property type="nucleotide sequence ID" value="NC_009828.1"/>
</dbReference>
<sequence length="401" mass="46629">MKYFSRDPDDWKKQEQEFLKREKENTKKYRRQGFYFLIFNLVVVLIFFFGLRLYYAQLPSEESDINQLLLQVESPYNSGLPLDLQVRLYNNYNKEREVILDGFTLSINKGDKTVYSFVQKDTVSASLEPFTSRLLFDLKREVELTSLEAGEYIVHVKVNVNGQQITAQKTFLSVEKYQVDVDGLMDFYFPGEIMKLSVYLINNTAHLRDLEVKSLKVTLKKNNEIIWQEDSFDQKMWSEVGVGKSVLIEDDLKFQFQQEGRYILSIQAEVNGSLTSLSLPVACVREYDYGSNIEKVDFYTDAPKQNPLGAKMSFSVYLQNPTAKDIFLLLDKLEVLLPPSALDFQKTSVRIWLDPYAKYEIFKFLPKNSSAITQPGIYKLIVRIHSSGKTREFESHIQILE</sequence>
<accession>A8F632</accession>
<evidence type="ECO:0000256" key="1">
    <source>
        <dbReference type="SAM" id="Phobius"/>
    </source>
</evidence>
<dbReference type="KEGG" id="tle:Tlet_1051"/>
<organism evidence="2 3">
    <name type="scientific">Pseudothermotoga lettingae (strain ATCC BAA-301 / DSM 14385 / NBRC 107922 / TMO)</name>
    <name type="common">Thermotoga lettingae</name>
    <dbReference type="NCBI Taxonomy" id="416591"/>
    <lineage>
        <taxon>Bacteria</taxon>
        <taxon>Thermotogati</taxon>
        <taxon>Thermotogota</taxon>
        <taxon>Thermotogae</taxon>
        <taxon>Thermotogales</taxon>
        <taxon>Thermotogaceae</taxon>
        <taxon>Pseudothermotoga</taxon>
    </lineage>
</organism>
<keyword evidence="3" id="KW-1185">Reference proteome</keyword>